<evidence type="ECO:0000313" key="2">
    <source>
        <dbReference type="EMBL" id="KAK1379415.1"/>
    </source>
</evidence>
<organism evidence="2 3">
    <name type="scientific">Heracleum sosnowskyi</name>
    <dbReference type="NCBI Taxonomy" id="360622"/>
    <lineage>
        <taxon>Eukaryota</taxon>
        <taxon>Viridiplantae</taxon>
        <taxon>Streptophyta</taxon>
        <taxon>Embryophyta</taxon>
        <taxon>Tracheophyta</taxon>
        <taxon>Spermatophyta</taxon>
        <taxon>Magnoliopsida</taxon>
        <taxon>eudicotyledons</taxon>
        <taxon>Gunneridae</taxon>
        <taxon>Pentapetalae</taxon>
        <taxon>asterids</taxon>
        <taxon>campanulids</taxon>
        <taxon>Apiales</taxon>
        <taxon>Apiaceae</taxon>
        <taxon>Apioideae</taxon>
        <taxon>apioid superclade</taxon>
        <taxon>Tordylieae</taxon>
        <taxon>Tordyliinae</taxon>
        <taxon>Heracleum</taxon>
    </lineage>
</organism>
<dbReference type="PROSITE" id="PS50181">
    <property type="entry name" value="FBOX"/>
    <property type="match status" value="1"/>
</dbReference>
<evidence type="ECO:0000259" key="1">
    <source>
        <dbReference type="PROSITE" id="PS50181"/>
    </source>
</evidence>
<protein>
    <recommendedName>
        <fullName evidence="1">F-box domain-containing protein</fullName>
    </recommendedName>
</protein>
<gene>
    <name evidence="2" type="ORF">POM88_026159</name>
</gene>
<reference evidence="2" key="2">
    <citation type="submission" date="2023-05" db="EMBL/GenBank/DDBJ databases">
        <authorList>
            <person name="Schelkunov M.I."/>
        </authorList>
    </citation>
    <scope>NUCLEOTIDE SEQUENCE</scope>
    <source>
        <strain evidence="2">Hsosn_3</strain>
        <tissue evidence="2">Leaf</tissue>
    </source>
</reference>
<dbReference type="Pfam" id="PF00646">
    <property type="entry name" value="F-box"/>
    <property type="match status" value="1"/>
</dbReference>
<dbReference type="InterPro" id="IPR032675">
    <property type="entry name" value="LRR_dom_sf"/>
</dbReference>
<dbReference type="Gene3D" id="1.20.1280.50">
    <property type="match status" value="1"/>
</dbReference>
<keyword evidence="3" id="KW-1185">Reference proteome</keyword>
<comment type="caution">
    <text evidence="2">The sequence shown here is derived from an EMBL/GenBank/DDBJ whole genome shotgun (WGS) entry which is preliminary data.</text>
</comment>
<dbReference type="InterPro" id="IPR036047">
    <property type="entry name" value="F-box-like_dom_sf"/>
</dbReference>
<dbReference type="PANTHER" id="PTHR32212">
    <property type="entry name" value="CYCLIN-LIKE F-BOX"/>
    <property type="match status" value="1"/>
</dbReference>
<sequence length="576" mass="66088">MGRMRKKGRIADEDRISKLPDDLIHRIMSLMDVGQTVQTCVLSKRWKRVWTTLPYVRINGCSNHKKQSFDSMFLAMVFARRNRRRRLITLELCPRKILLDIRDMKKYVKYAISHKVERIKFKTPRCCSLSLFKSESLKELKLQMKFEYSRMTKSVCWKLPNLTTLHLKTNHNTIRKFPGSFLMCLPALTTLGLDHLELPGSLCLPSLTKLRLKSSTLPAQVWDFPALLTLELLNVAFPENVSDYFLALSSLRNLTIDFQLQSIGCFVISSYELVTLTIKVSKYNNDLSEGKIVVLAPNLLNFNAIGFFRVRFEGSELENVYIRYWNSTKYRAQALKDRLNLLKVMFSQLGNTKTLTLDSVTLKALSKISNVLVRLPCPFYNLKYLKLPYGCDESIISSSVRQYILSASPRATIVKTFSQDDVFLSVDTSCFLLSQNVVLEERLATPITEVKTCDDTFDMRATEENVVENSEVHAKKVKEVQALVSGESNDGASTSSEKSCFLLWQGHEVNTEYADLLNLIMKRYPETFKHSIIKNHKIWSVKLNMLCSSVDAFTKTSMSERETIFLTVATCDDLQY</sequence>
<proteinExistence type="predicted"/>
<dbReference type="InterPro" id="IPR053781">
    <property type="entry name" value="F-box_AtFBL13-like"/>
</dbReference>
<dbReference type="SUPFAM" id="SSF81383">
    <property type="entry name" value="F-box domain"/>
    <property type="match status" value="1"/>
</dbReference>
<accession>A0AAD8I6A4</accession>
<dbReference type="AlphaFoldDB" id="A0AAD8I6A4"/>
<evidence type="ECO:0000313" key="3">
    <source>
        <dbReference type="Proteomes" id="UP001237642"/>
    </source>
</evidence>
<dbReference type="Proteomes" id="UP001237642">
    <property type="component" value="Unassembled WGS sequence"/>
</dbReference>
<dbReference type="CDD" id="cd22160">
    <property type="entry name" value="F-box_AtFBL13-like"/>
    <property type="match status" value="1"/>
</dbReference>
<dbReference type="SUPFAM" id="SSF52058">
    <property type="entry name" value="L domain-like"/>
    <property type="match status" value="1"/>
</dbReference>
<dbReference type="EMBL" id="JAUIZM010000006">
    <property type="protein sequence ID" value="KAK1379415.1"/>
    <property type="molecule type" value="Genomic_DNA"/>
</dbReference>
<reference evidence="2" key="1">
    <citation type="submission" date="2023-02" db="EMBL/GenBank/DDBJ databases">
        <title>Genome of toxic invasive species Heracleum sosnowskyi carries increased number of genes despite the absence of recent whole-genome duplications.</title>
        <authorList>
            <person name="Schelkunov M."/>
            <person name="Shtratnikova V."/>
            <person name="Makarenko M."/>
            <person name="Klepikova A."/>
            <person name="Omelchenko D."/>
            <person name="Novikova G."/>
            <person name="Obukhova E."/>
            <person name="Bogdanov V."/>
            <person name="Penin A."/>
            <person name="Logacheva M."/>
        </authorList>
    </citation>
    <scope>NUCLEOTIDE SEQUENCE</scope>
    <source>
        <strain evidence="2">Hsosn_3</strain>
        <tissue evidence="2">Leaf</tissue>
    </source>
</reference>
<name>A0AAD8I6A4_9APIA</name>
<feature type="domain" description="F-box" evidence="1">
    <location>
        <begin position="13"/>
        <end position="49"/>
    </location>
</feature>
<dbReference type="InterPro" id="IPR001810">
    <property type="entry name" value="F-box_dom"/>
</dbReference>
<dbReference type="Gene3D" id="3.80.10.10">
    <property type="entry name" value="Ribonuclease Inhibitor"/>
    <property type="match status" value="1"/>
</dbReference>
<dbReference type="PANTHER" id="PTHR32212:SF234">
    <property type="entry name" value="F-BOX_LRR-REPEAT PROTEIN 13-LIKE"/>
    <property type="match status" value="1"/>
</dbReference>